<dbReference type="AlphaFoldDB" id="A0A1I2PD38"/>
<evidence type="ECO:0000313" key="2">
    <source>
        <dbReference type="Proteomes" id="UP000198661"/>
    </source>
</evidence>
<dbReference type="SUPFAM" id="SSF48208">
    <property type="entry name" value="Six-hairpin glycosidases"/>
    <property type="match status" value="1"/>
</dbReference>
<protein>
    <recommendedName>
        <fullName evidence="3">Glycosyl transferase</fullName>
    </recommendedName>
</protein>
<proteinExistence type="predicted"/>
<dbReference type="GO" id="GO:0005975">
    <property type="term" value="P:carbohydrate metabolic process"/>
    <property type="evidence" value="ECO:0007669"/>
    <property type="project" value="InterPro"/>
</dbReference>
<reference evidence="1 2" key="1">
    <citation type="submission" date="2016-10" db="EMBL/GenBank/DDBJ databases">
        <authorList>
            <person name="de Groot N.N."/>
        </authorList>
    </citation>
    <scope>NUCLEOTIDE SEQUENCE [LARGE SCALE GENOMIC DNA]</scope>
    <source>
        <strain evidence="1 2">DSM 44945</strain>
    </source>
</reference>
<sequence>MKTSRPLPVKLIHLRRLTDDTGIIEHGIGKIPRRKEGYSTDDNARALWTCVEWGKIARRTGDAEAAEQLARLSDTYLAFLVWVQKEDGHFHNNVAYNRRWEEEEPSDDCLGRTLWSTATAAVWDPDGDRSRIAQDLCRTGFRAVDRLRYPRGFAFSLSAACLLLREAEANPRLEPLFRNWILRDLPATAERLGKELIQRFRKHSGPGWRWFEDVMTYSNGVFPWALFQWHRTFPSREAEQTARESLDFLIEKMTSPEGFIRPVGNRGWCTRQGGSQWDQQPVEVMKLAMACEQGYAVTGDAGYRDVLEKCRAWFHGDNDLRVPMADPADGSCCDGLTENGPNRNRGAESTLAYLLTEAIYHKMREGMRDDETS</sequence>
<dbReference type="InterPro" id="IPR008928">
    <property type="entry name" value="6-hairpin_glycosidase_sf"/>
</dbReference>
<keyword evidence="2" id="KW-1185">Reference proteome</keyword>
<organism evidence="1 2">
    <name type="scientific">Planifilum fulgidum</name>
    <dbReference type="NCBI Taxonomy" id="201973"/>
    <lineage>
        <taxon>Bacteria</taxon>
        <taxon>Bacillati</taxon>
        <taxon>Bacillota</taxon>
        <taxon>Bacilli</taxon>
        <taxon>Bacillales</taxon>
        <taxon>Thermoactinomycetaceae</taxon>
        <taxon>Planifilum</taxon>
    </lineage>
</organism>
<name>A0A1I2PD38_9BACL</name>
<dbReference type="STRING" id="201973.SAMN04488025_11617"/>
<accession>A0A1I2PD38</accession>
<gene>
    <name evidence="1" type="ORF">SAMN04488025_11617</name>
</gene>
<dbReference type="RefSeq" id="WP_245752213.1">
    <property type="nucleotide sequence ID" value="NZ_FOOK01000016.1"/>
</dbReference>
<dbReference type="Proteomes" id="UP000198661">
    <property type="component" value="Unassembled WGS sequence"/>
</dbReference>
<evidence type="ECO:0008006" key="3">
    <source>
        <dbReference type="Google" id="ProtNLM"/>
    </source>
</evidence>
<evidence type="ECO:0000313" key="1">
    <source>
        <dbReference type="EMBL" id="SFG11381.1"/>
    </source>
</evidence>
<dbReference type="EMBL" id="FOOK01000016">
    <property type="protein sequence ID" value="SFG11381.1"/>
    <property type="molecule type" value="Genomic_DNA"/>
</dbReference>